<reference evidence="2 3" key="1">
    <citation type="submission" date="2019-05" db="EMBL/GenBank/DDBJ databases">
        <title>Genomes sequences of two Nocardia cyriacigeorgica environmental isolates, type strains Nocardia asteroides ATCC 19247 and Nocardia cyriacigeorgica DSM 44484.</title>
        <authorList>
            <person name="Vautrin F."/>
            <person name="Bergeron E."/>
            <person name="Dubost A."/>
            <person name="Abrouk D."/>
            <person name="Rodriguez Nava V."/>
            <person name="Pujic P."/>
        </authorList>
    </citation>
    <scope>NUCLEOTIDE SEQUENCE [LARGE SCALE GENOMIC DNA]</scope>
    <source>
        <strain evidence="2 3">EML 446</strain>
    </source>
</reference>
<dbReference type="AlphaFoldDB" id="A0A5R8NEB2"/>
<dbReference type="RefSeq" id="WP_138451685.1">
    <property type="nucleotide sequence ID" value="NZ_VBUT01000011.1"/>
</dbReference>
<dbReference type="EMBL" id="VBUT01000011">
    <property type="protein sequence ID" value="TLF74032.1"/>
    <property type="molecule type" value="Genomic_DNA"/>
</dbReference>
<protein>
    <submittedName>
        <fullName evidence="2">Uncharacterized protein</fullName>
    </submittedName>
</protein>
<feature type="region of interest" description="Disordered" evidence="1">
    <location>
        <begin position="1"/>
        <end position="25"/>
    </location>
</feature>
<feature type="compositionally biased region" description="Pro residues" evidence="1">
    <location>
        <begin position="1"/>
        <end position="13"/>
    </location>
</feature>
<dbReference type="Proteomes" id="UP000306378">
    <property type="component" value="Unassembled WGS sequence"/>
</dbReference>
<evidence type="ECO:0000313" key="3">
    <source>
        <dbReference type="Proteomes" id="UP000306378"/>
    </source>
</evidence>
<comment type="caution">
    <text evidence="2">The sequence shown here is derived from an EMBL/GenBank/DDBJ whole genome shotgun (WGS) entry which is preliminary data.</text>
</comment>
<gene>
    <name evidence="2" type="ORF">FEK34_25250</name>
</gene>
<accession>A0A5R8NEB2</accession>
<name>A0A5R8NEB2_9NOCA</name>
<sequence>MIKPAQPPAPAEAPPRFHSHDRPRCIDCGDESGPWVPTGDHCEHGVQTFRFLPCAEAAAQ</sequence>
<evidence type="ECO:0000313" key="2">
    <source>
        <dbReference type="EMBL" id="TLF74032.1"/>
    </source>
</evidence>
<evidence type="ECO:0000256" key="1">
    <source>
        <dbReference type="SAM" id="MobiDB-lite"/>
    </source>
</evidence>
<proteinExistence type="predicted"/>
<organism evidence="2 3">
    <name type="scientific">Nocardia cyriacigeorgica</name>
    <dbReference type="NCBI Taxonomy" id="135487"/>
    <lineage>
        <taxon>Bacteria</taxon>
        <taxon>Bacillati</taxon>
        <taxon>Actinomycetota</taxon>
        <taxon>Actinomycetes</taxon>
        <taxon>Mycobacteriales</taxon>
        <taxon>Nocardiaceae</taxon>
        <taxon>Nocardia</taxon>
    </lineage>
</organism>